<feature type="transmembrane region" description="Helical" evidence="5">
    <location>
        <begin position="365"/>
        <end position="381"/>
    </location>
</feature>
<keyword evidence="3 5" id="KW-1133">Transmembrane helix</keyword>
<feature type="transmembrane region" description="Helical" evidence="5">
    <location>
        <begin position="197"/>
        <end position="212"/>
    </location>
</feature>
<feature type="transmembrane region" description="Helical" evidence="5">
    <location>
        <begin position="51"/>
        <end position="68"/>
    </location>
</feature>
<feature type="transmembrane region" description="Helical" evidence="5">
    <location>
        <begin position="131"/>
        <end position="153"/>
    </location>
</feature>
<keyword evidence="2 5" id="KW-0812">Transmembrane</keyword>
<protein>
    <submittedName>
        <fullName evidence="7">O-antigen ligase family protein</fullName>
    </submittedName>
</protein>
<feature type="transmembrane region" description="Helical" evidence="5">
    <location>
        <begin position="102"/>
        <end position="119"/>
    </location>
</feature>
<keyword evidence="8" id="KW-1185">Reference proteome</keyword>
<accession>A0ABR8CF21</accession>
<dbReference type="EMBL" id="JACJQY010000044">
    <property type="protein sequence ID" value="MBD2319196.1"/>
    <property type="molecule type" value="Genomic_DNA"/>
</dbReference>
<reference evidence="7 8" key="1">
    <citation type="journal article" date="2020" name="ISME J.">
        <title>Comparative genomics reveals insights into cyanobacterial evolution and habitat adaptation.</title>
        <authorList>
            <person name="Chen M.Y."/>
            <person name="Teng W.K."/>
            <person name="Zhao L."/>
            <person name="Hu C.X."/>
            <person name="Zhou Y.K."/>
            <person name="Han B.P."/>
            <person name="Song L.R."/>
            <person name="Shu W.S."/>
        </authorList>
    </citation>
    <scope>NUCLEOTIDE SEQUENCE [LARGE SCALE GENOMIC DNA]</scope>
    <source>
        <strain evidence="7 8">FACHB-1050</strain>
    </source>
</reference>
<proteinExistence type="predicted"/>
<feature type="transmembrane region" description="Helical" evidence="5">
    <location>
        <begin position="387"/>
        <end position="405"/>
    </location>
</feature>
<dbReference type="PANTHER" id="PTHR37422">
    <property type="entry name" value="TEICHURONIC ACID BIOSYNTHESIS PROTEIN TUAE"/>
    <property type="match status" value="1"/>
</dbReference>
<feature type="transmembrane region" description="Helical" evidence="5">
    <location>
        <begin position="336"/>
        <end position="353"/>
    </location>
</feature>
<sequence length="425" mass="47708">MNPILNLVEQWFTVFSLIFFTGILRWASLFVSPDAKAISANDFNPFDPINAIVQYLIYAIALFFLLARKQSSIRTARGNILIWLLPVLTIISFLWSDFPDESLRKGIVVIQTSYFGLYFASRFTIKQQLHLLAWTFGIVAVLSLLFGIAFSGASIEAGANAGAFRGPFTQKNLLARVAVLGAIVFLINALNEPKYKFFLWAGFALNLLLVLASTSKTALLLLLMVFILLPLYKALRWKSTITIPLVVAIVVISGSLITLVLSNWELSLNAIGRDATLSGRVGLWEGAIEKIIVRPWVGYGYQAFWREDGGAFDIWLSEGYKPPHAHNGFINVPLDLGLIGLSIFLAILAINYVRSIIFLRSDKTVVGLWPIYYITFFFMYNHSENTIIEHNSIFWILLVSTILSVKQYNRNQIIYSLTSKSLTQG</sequence>
<evidence type="ECO:0000256" key="4">
    <source>
        <dbReference type="ARBA" id="ARBA00023136"/>
    </source>
</evidence>
<evidence type="ECO:0000256" key="5">
    <source>
        <dbReference type="SAM" id="Phobius"/>
    </source>
</evidence>
<dbReference type="Pfam" id="PF04932">
    <property type="entry name" value="Wzy_C"/>
    <property type="match status" value="1"/>
</dbReference>
<evidence type="ECO:0000313" key="7">
    <source>
        <dbReference type="EMBL" id="MBD2319196.1"/>
    </source>
</evidence>
<dbReference type="GO" id="GO:0016874">
    <property type="term" value="F:ligase activity"/>
    <property type="evidence" value="ECO:0007669"/>
    <property type="project" value="UniProtKB-KW"/>
</dbReference>
<feature type="transmembrane region" description="Helical" evidence="5">
    <location>
        <begin position="12"/>
        <end position="31"/>
    </location>
</feature>
<gene>
    <name evidence="7" type="ORF">H6G05_20420</name>
</gene>
<feature type="transmembrane region" description="Helical" evidence="5">
    <location>
        <begin position="218"/>
        <end position="235"/>
    </location>
</feature>
<evidence type="ECO:0000256" key="3">
    <source>
        <dbReference type="ARBA" id="ARBA00022989"/>
    </source>
</evidence>
<feature type="transmembrane region" description="Helical" evidence="5">
    <location>
        <begin position="173"/>
        <end position="190"/>
    </location>
</feature>
<feature type="domain" description="O-antigen ligase-related" evidence="6">
    <location>
        <begin position="202"/>
        <end position="345"/>
    </location>
</feature>
<organism evidence="7 8">
    <name type="scientific">Phormidium tenue FACHB-1050</name>
    <dbReference type="NCBI Taxonomy" id="2692857"/>
    <lineage>
        <taxon>Bacteria</taxon>
        <taxon>Bacillati</taxon>
        <taxon>Cyanobacteriota</taxon>
        <taxon>Cyanophyceae</taxon>
        <taxon>Oscillatoriophycideae</taxon>
        <taxon>Oscillatoriales</taxon>
        <taxon>Oscillatoriaceae</taxon>
        <taxon>Phormidium</taxon>
    </lineage>
</organism>
<name>A0ABR8CF21_9CYAN</name>
<comment type="caution">
    <text evidence="7">The sequence shown here is derived from an EMBL/GenBank/DDBJ whole genome shotgun (WGS) entry which is preliminary data.</text>
</comment>
<keyword evidence="7" id="KW-0436">Ligase</keyword>
<dbReference type="InterPro" id="IPR051533">
    <property type="entry name" value="WaaL-like"/>
</dbReference>
<comment type="subcellular location">
    <subcellularLocation>
        <location evidence="1">Membrane</location>
        <topology evidence="1">Multi-pass membrane protein</topology>
    </subcellularLocation>
</comment>
<dbReference type="InterPro" id="IPR007016">
    <property type="entry name" value="O-antigen_ligase-rel_domated"/>
</dbReference>
<evidence type="ECO:0000256" key="1">
    <source>
        <dbReference type="ARBA" id="ARBA00004141"/>
    </source>
</evidence>
<keyword evidence="4 5" id="KW-0472">Membrane</keyword>
<dbReference type="Proteomes" id="UP000618445">
    <property type="component" value="Unassembled WGS sequence"/>
</dbReference>
<evidence type="ECO:0000313" key="8">
    <source>
        <dbReference type="Proteomes" id="UP000618445"/>
    </source>
</evidence>
<feature type="transmembrane region" description="Helical" evidence="5">
    <location>
        <begin position="242"/>
        <end position="261"/>
    </location>
</feature>
<evidence type="ECO:0000259" key="6">
    <source>
        <dbReference type="Pfam" id="PF04932"/>
    </source>
</evidence>
<dbReference type="PANTHER" id="PTHR37422:SF13">
    <property type="entry name" value="LIPOPOLYSACCHARIDE BIOSYNTHESIS PROTEIN PA4999-RELATED"/>
    <property type="match status" value="1"/>
</dbReference>
<dbReference type="RefSeq" id="WP_190580914.1">
    <property type="nucleotide sequence ID" value="NZ_CAWPQU010000039.1"/>
</dbReference>
<feature type="transmembrane region" description="Helical" evidence="5">
    <location>
        <begin position="80"/>
        <end position="96"/>
    </location>
</feature>
<evidence type="ECO:0000256" key="2">
    <source>
        <dbReference type="ARBA" id="ARBA00022692"/>
    </source>
</evidence>